<protein>
    <submittedName>
        <fullName evidence="2">GL13617</fullName>
    </submittedName>
</protein>
<dbReference type="AlphaFoldDB" id="B4GPF5"/>
<keyword evidence="3" id="KW-1185">Reference proteome</keyword>
<dbReference type="HOGENOM" id="CLU_2388541_0_0_1"/>
<proteinExistence type="predicted"/>
<feature type="region of interest" description="Disordered" evidence="1">
    <location>
        <begin position="47"/>
        <end position="69"/>
    </location>
</feature>
<evidence type="ECO:0000313" key="2">
    <source>
        <dbReference type="EMBL" id="EDW39038.1"/>
    </source>
</evidence>
<accession>B4GPF5</accession>
<gene>
    <name evidence="2" type="primary">Dper\GL13617</name>
    <name evidence="2" type="ORF">Dper_GL13617</name>
</gene>
<sequence length="94" mass="11100">MDLVEDEMNRGQMLLKIGERNEGVLARSVGSLKEKSSIRFPRFNICEDQKQQQQKQQQQQKEQRQPTNRLHIDVRFERVNVGSPGALPRWFSLY</sequence>
<reference evidence="2 3" key="1">
    <citation type="journal article" date="2007" name="Nature">
        <title>Evolution of genes and genomes on the Drosophila phylogeny.</title>
        <authorList>
            <consortium name="Drosophila 12 Genomes Consortium"/>
            <person name="Clark A.G."/>
            <person name="Eisen M.B."/>
            <person name="Smith D.R."/>
            <person name="Bergman C.M."/>
            <person name="Oliver B."/>
            <person name="Markow T.A."/>
            <person name="Kaufman T.C."/>
            <person name="Kellis M."/>
            <person name="Gelbart W."/>
            <person name="Iyer V.N."/>
            <person name="Pollard D.A."/>
            <person name="Sackton T.B."/>
            <person name="Larracuente A.M."/>
            <person name="Singh N.D."/>
            <person name="Abad J.P."/>
            <person name="Abt D.N."/>
            <person name="Adryan B."/>
            <person name="Aguade M."/>
            <person name="Akashi H."/>
            <person name="Anderson W.W."/>
            <person name="Aquadro C.F."/>
            <person name="Ardell D.H."/>
            <person name="Arguello R."/>
            <person name="Artieri C.G."/>
            <person name="Barbash D.A."/>
            <person name="Barker D."/>
            <person name="Barsanti P."/>
            <person name="Batterham P."/>
            <person name="Batzoglou S."/>
            <person name="Begun D."/>
            <person name="Bhutkar A."/>
            <person name="Blanco E."/>
            <person name="Bosak S.A."/>
            <person name="Bradley R.K."/>
            <person name="Brand A.D."/>
            <person name="Brent M.R."/>
            <person name="Brooks A.N."/>
            <person name="Brown R.H."/>
            <person name="Butlin R.K."/>
            <person name="Caggese C."/>
            <person name="Calvi B.R."/>
            <person name="Bernardo de Carvalho A."/>
            <person name="Caspi A."/>
            <person name="Castrezana S."/>
            <person name="Celniker S.E."/>
            <person name="Chang J.L."/>
            <person name="Chapple C."/>
            <person name="Chatterji S."/>
            <person name="Chinwalla A."/>
            <person name="Civetta A."/>
            <person name="Clifton S.W."/>
            <person name="Comeron J.M."/>
            <person name="Costello J.C."/>
            <person name="Coyne J.A."/>
            <person name="Daub J."/>
            <person name="David R.G."/>
            <person name="Delcher A.L."/>
            <person name="Delehaunty K."/>
            <person name="Do C.B."/>
            <person name="Ebling H."/>
            <person name="Edwards K."/>
            <person name="Eickbush T."/>
            <person name="Evans J.D."/>
            <person name="Filipski A."/>
            <person name="Findeiss S."/>
            <person name="Freyhult E."/>
            <person name="Fulton L."/>
            <person name="Fulton R."/>
            <person name="Garcia A.C."/>
            <person name="Gardiner A."/>
            <person name="Garfield D.A."/>
            <person name="Garvin B.E."/>
            <person name="Gibson G."/>
            <person name="Gilbert D."/>
            <person name="Gnerre S."/>
            <person name="Godfrey J."/>
            <person name="Good R."/>
            <person name="Gotea V."/>
            <person name="Gravely B."/>
            <person name="Greenberg A.J."/>
            <person name="Griffiths-Jones S."/>
            <person name="Gross S."/>
            <person name="Guigo R."/>
            <person name="Gustafson E.A."/>
            <person name="Haerty W."/>
            <person name="Hahn M.W."/>
            <person name="Halligan D.L."/>
            <person name="Halpern A.L."/>
            <person name="Halter G.M."/>
            <person name="Han M.V."/>
            <person name="Heger A."/>
            <person name="Hillier L."/>
            <person name="Hinrichs A.S."/>
            <person name="Holmes I."/>
            <person name="Hoskins R.A."/>
            <person name="Hubisz M.J."/>
            <person name="Hultmark D."/>
            <person name="Huntley M.A."/>
            <person name="Jaffe D.B."/>
            <person name="Jagadeeshan S."/>
            <person name="Jeck W.R."/>
            <person name="Johnson J."/>
            <person name="Jones C.D."/>
            <person name="Jordan W.C."/>
            <person name="Karpen G.H."/>
            <person name="Kataoka E."/>
            <person name="Keightley P.D."/>
            <person name="Kheradpour P."/>
            <person name="Kirkness E.F."/>
            <person name="Koerich L.B."/>
            <person name="Kristiansen K."/>
            <person name="Kudrna D."/>
            <person name="Kulathinal R.J."/>
            <person name="Kumar S."/>
            <person name="Kwok R."/>
            <person name="Lander E."/>
            <person name="Langley C.H."/>
            <person name="Lapoint R."/>
            <person name="Lazzaro B.P."/>
            <person name="Lee S.J."/>
            <person name="Levesque L."/>
            <person name="Li R."/>
            <person name="Lin C.F."/>
            <person name="Lin M.F."/>
            <person name="Lindblad-Toh K."/>
            <person name="Llopart A."/>
            <person name="Long M."/>
            <person name="Low L."/>
            <person name="Lozovsky E."/>
            <person name="Lu J."/>
            <person name="Luo M."/>
            <person name="Machado C.A."/>
            <person name="Makalowski W."/>
            <person name="Marzo M."/>
            <person name="Matsuda M."/>
            <person name="Matzkin L."/>
            <person name="McAllister B."/>
            <person name="McBride C.S."/>
            <person name="McKernan B."/>
            <person name="McKernan K."/>
            <person name="Mendez-Lago M."/>
            <person name="Minx P."/>
            <person name="Mollenhauer M.U."/>
            <person name="Montooth K."/>
            <person name="Mount S.M."/>
            <person name="Mu X."/>
            <person name="Myers E."/>
            <person name="Negre B."/>
            <person name="Newfeld S."/>
            <person name="Nielsen R."/>
            <person name="Noor M.A."/>
            <person name="O'Grady P."/>
            <person name="Pachter L."/>
            <person name="Papaceit M."/>
            <person name="Parisi M.J."/>
            <person name="Parisi M."/>
            <person name="Parts L."/>
            <person name="Pedersen J.S."/>
            <person name="Pesole G."/>
            <person name="Phillippy A.M."/>
            <person name="Ponting C.P."/>
            <person name="Pop M."/>
            <person name="Porcelli D."/>
            <person name="Powell J.R."/>
            <person name="Prohaska S."/>
            <person name="Pruitt K."/>
            <person name="Puig M."/>
            <person name="Quesneville H."/>
            <person name="Ram K.R."/>
            <person name="Rand D."/>
            <person name="Rasmussen M.D."/>
            <person name="Reed L.K."/>
            <person name="Reenan R."/>
            <person name="Reily A."/>
            <person name="Remington K.A."/>
            <person name="Rieger T.T."/>
            <person name="Ritchie M.G."/>
            <person name="Robin C."/>
            <person name="Rogers Y.H."/>
            <person name="Rohde C."/>
            <person name="Rozas J."/>
            <person name="Rubenfield M.J."/>
            <person name="Ruiz A."/>
            <person name="Russo S."/>
            <person name="Salzberg S.L."/>
            <person name="Sanchez-Gracia A."/>
            <person name="Saranga D.J."/>
            <person name="Sato H."/>
            <person name="Schaeffer S.W."/>
            <person name="Schatz M.C."/>
            <person name="Schlenke T."/>
            <person name="Schwartz R."/>
            <person name="Segarra C."/>
            <person name="Singh R.S."/>
            <person name="Sirot L."/>
            <person name="Sirota M."/>
            <person name="Sisneros N.B."/>
            <person name="Smith C.D."/>
            <person name="Smith T.F."/>
            <person name="Spieth J."/>
            <person name="Stage D.E."/>
            <person name="Stark A."/>
            <person name="Stephan W."/>
            <person name="Strausberg R.L."/>
            <person name="Strempel S."/>
            <person name="Sturgill D."/>
            <person name="Sutton G."/>
            <person name="Sutton G.G."/>
            <person name="Tao W."/>
            <person name="Teichmann S."/>
            <person name="Tobari Y.N."/>
            <person name="Tomimura Y."/>
            <person name="Tsolas J.M."/>
            <person name="Valente V.L."/>
            <person name="Venter E."/>
            <person name="Venter J.C."/>
            <person name="Vicario S."/>
            <person name="Vieira F.G."/>
            <person name="Vilella A.J."/>
            <person name="Villasante A."/>
            <person name="Walenz B."/>
            <person name="Wang J."/>
            <person name="Wasserman M."/>
            <person name="Watts T."/>
            <person name="Wilson D."/>
            <person name="Wilson R.K."/>
            <person name="Wing R.A."/>
            <person name="Wolfner M.F."/>
            <person name="Wong A."/>
            <person name="Wong G.K."/>
            <person name="Wu C.I."/>
            <person name="Wu G."/>
            <person name="Yamamoto D."/>
            <person name="Yang H.P."/>
            <person name="Yang S.P."/>
            <person name="Yorke J.A."/>
            <person name="Yoshida K."/>
            <person name="Zdobnov E."/>
            <person name="Zhang P."/>
            <person name="Zhang Y."/>
            <person name="Zimin A.V."/>
            <person name="Baldwin J."/>
            <person name="Abdouelleil A."/>
            <person name="Abdulkadir J."/>
            <person name="Abebe A."/>
            <person name="Abera B."/>
            <person name="Abreu J."/>
            <person name="Acer S.C."/>
            <person name="Aftuck L."/>
            <person name="Alexander A."/>
            <person name="An P."/>
            <person name="Anderson E."/>
            <person name="Anderson S."/>
            <person name="Arachi H."/>
            <person name="Azer M."/>
            <person name="Bachantsang P."/>
            <person name="Barry A."/>
            <person name="Bayul T."/>
            <person name="Berlin A."/>
            <person name="Bessette D."/>
            <person name="Bloom T."/>
            <person name="Blye J."/>
            <person name="Boguslavskiy L."/>
            <person name="Bonnet C."/>
            <person name="Boukhgalter B."/>
            <person name="Bourzgui I."/>
            <person name="Brown A."/>
            <person name="Cahill P."/>
            <person name="Channer S."/>
            <person name="Cheshatsang Y."/>
            <person name="Chuda L."/>
            <person name="Citroen M."/>
            <person name="Collymore A."/>
            <person name="Cooke P."/>
            <person name="Costello M."/>
            <person name="D'Aco K."/>
            <person name="Daza R."/>
            <person name="De Haan G."/>
            <person name="DeGray S."/>
            <person name="DeMaso C."/>
            <person name="Dhargay N."/>
            <person name="Dooley K."/>
            <person name="Dooley E."/>
            <person name="Doricent M."/>
            <person name="Dorje P."/>
            <person name="Dorjee K."/>
            <person name="Dupes A."/>
            <person name="Elong R."/>
            <person name="Falk J."/>
            <person name="Farina A."/>
            <person name="Faro S."/>
            <person name="Ferguson D."/>
            <person name="Fisher S."/>
            <person name="Foley C.D."/>
            <person name="Franke A."/>
            <person name="Friedrich D."/>
            <person name="Gadbois L."/>
            <person name="Gearin G."/>
            <person name="Gearin C.R."/>
            <person name="Giannoukos G."/>
            <person name="Goode T."/>
            <person name="Graham J."/>
            <person name="Grandbois E."/>
            <person name="Grewal S."/>
            <person name="Gyaltsen K."/>
            <person name="Hafez N."/>
            <person name="Hagos B."/>
            <person name="Hall J."/>
            <person name="Henson C."/>
            <person name="Hollinger A."/>
            <person name="Honan T."/>
            <person name="Huard M.D."/>
            <person name="Hughes L."/>
            <person name="Hurhula B."/>
            <person name="Husby M.E."/>
            <person name="Kamat A."/>
            <person name="Kanga B."/>
            <person name="Kashin S."/>
            <person name="Khazanovich D."/>
            <person name="Kisner P."/>
            <person name="Lance K."/>
            <person name="Lara M."/>
            <person name="Lee W."/>
            <person name="Lennon N."/>
            <person name="Letendre F."/>
            <person name="LeVine R."/>
            <person name="Lipovsky A."/>
            <person name="Liu X."/>
            <person name="Liu J."/>
            <person name="Liu S."/>
            <person name="Lokyitsang T."/>
            <person name="Lokyitsang Y."/>
            <person name="Lubonja R."/>
            <person name="Lui A."/>
            <person name="MacDonald P."/>
            <person name="Magnisalis V."/>
            <person name="Maru K."/>
            <person name="Matthews C."/>
            <person name="McCusker W."/>
            <person name="McDonough S."/>
            <person name="Mehta T."/>
            <person name="Meldrim J."/>
            <person name="Meneus L."/>
            <person name="Mihai O."/>
            <person name="Mihalev A."/>
            <person name="Mihova T."/>
            <person name="Mittelman R."/>
            <person name="Mlenga V."/>
            <person name="Montmayeur A."/>
            <person name="Mulrain L."/>
            <person name="Navidi A."/>
            <person name="Naylor J."/>
            <person name="Negash T."/>
            <person name="Nguyen T."/>
            <person name="Nguyen N."/>
            <person name="Nicol R."/>
            <person name="Norbu C."/>
            <person name="Norbu N."/>
            <person name="Novod N."/>
            <person name="O'Neill B."/>
            <person name="Osman S."/>
            <person name="Markiewicz E."/>
            <person name="Oyono O.L."/>
            <person name="Patti C."/>
            <person name="Phunkhang P."/>
            <person name="Pierre F."/>
            <person name="Priest M."/>
            <person name="Raghuraman S."/>
            <person name="Rege F."/>
            <person name="Reyes R."/>
            <person name="Rise C."/>
            <person name="Rogov P."/>
            <person name="Ross K."/>
            <person name="Ryan E."/>
            <person name="Settipalli S."/>
            <person name="Shea T."/>
            <person name="Sherpa N."/>
            <person name="Shi L."/>
            <person name="Shih D."/>
            <person name="Sparrow T."/>
            <person name="Spaulding J."/>
            <person name="Stalker J."/>
            <person name="Stange-Thomann N."/>
            <person name="Stavropoulos S."/>
            <person name="Stone C."/>
            <person name="Strader C."/>
            <person name="Tesfaye S."/>
            <person name="Thomson T."/>
            <person name="Thoulutsang Y."/>
            <person name="Thoulutsang D."/>
            <person name="Topham K."/>
            <person name="Topping I."/>
            <person name="Tsamla T."/>
            <person name="Vassiliev H."/>
            <person name="Vo A."/>
            <person name="Wangchuk T."/>
            <person name="Wangdi T."/>
            <person name="Weiand M."/>
            <person name="Wilkinson J."/>
            <person name="Wilson A."/>
            <person name="Yadav S."/>
            <person name="Young G."/>
            <person name="Yu Q."/>
            <person name="Zembek L."/>
            <person name="Zhong D."/>
            <person name="Zimmer A."/>
            <person name="Zwirko Z."/>
            <person name="Jaffe D.B."/>
            <person name="Alvarez P."/>
            <person name="Brockman W."/>
            <person name="Butler J."/>
            <person name="Chin C."/>
            <person name="Gnerre S."/>
            <person name="Grabherr M."/>
            <person name="Kleber M."/>
            <person name="Mauceli E."/>
            <person name="MacCallum I."/>
        </authorList>
    </citation>
    <scope>NUCLEOTIDE SEQUENCE [LARGE SCALE GENOMIC DNA]</scope>
    <source>
        <strain evidence="3">MSH-3 / Tucson 14011-0111.49</strain>
    </source>
</reference>
<name>B4GPF5_DROPE</name>
<feature type="compositionally biased region" description="Low complexity" evidence="1">
    <location>
        <begin position="51"/>
        <end position="60"/>
    </location>
</feature>
<dbReference type="Proteomes" id="UP000008744">
    <property type="component" value="Unassembled WGS sequence"/>
</dbReference>
<evidence type="ECO:0000256" key="1">
    <source>
        <dbReference type="SAM" id="MobiDB-lite"/>
    </source>
</evidence>
<evidence type="ECO:0000313" key="3">
    <source>
        <dbReference type="Proteomes" id="UP000008744"/>
    </source>
</evidence>
<dbReference type="EMBL" id="CH479186">
    <property type="protein sequence ID" value="EDW39038.1"/>
    <property type="molecule type" value="Genomic_DNA"/>
</dbReference>
<organism evidence="3">
    <name type="scientific">Drosophila persimilis</name>
    <name type="common">Fruit fly</name>
    <dbReference type="NCBI Taxonomy" id="7234"/>
    <lineage>
        <taxon>Eukaryota</taxon>
        <taxon>Metazoa</taxon>
        <taxon>Ecdysozoa</taxon>
        <taxon>Arthropoda</taxon>
        <taxon>Hexapoda</taxon>
        <taxon>Insecta</taxon>
        <taxon>Pterygota</taxon>
        <taxon>Neoptera</taxon>
        <taxon>Endopterygota</taxon>
        <taxon>Diptera</taxon>
        <taxon>Brachycera</taxon>
        <taxon>Muscomorpha</taxon>
        <taxon>Ephydroidea</taxon>
        <taxon>Drosophilidae</taxon>
        <taxon>Drosophila</taxon>
        <taxon>Sophophora</taxon>
    </lineage>
</organism>